<organism evidence="5 6">
    <name type="scientific">Thecamonas trahens ATCC 50062</name>
    <dbReference type="NCBI Taxonomy" id="461836"/>
    <lineage>
        <taxon>Eukaryota</taxon>
        <taxon>Apusozoa</taxon>
        <taxon>Apusomonadida</taxon>
        <taxon>Apusomonadidae</taxon>
        <taxon>Thecamonas</taxon>
    </lineage>
</organism>
<dbReference type="GeneID" id="25566121"/>
<dbReference type="OrthoDB" id="248923at2759"/>
<dbReference type="GO" id="GO:0043539">
    <property type="term" value="F:protein serine/threonine kinase activator activity"/>
    <property type="evidence" value="ECO:0007669"/>
    <property type="project" value="InterPro"/>
</dbReference>
<dbReference type="SMART" id="SM00220">
    <property type="entry name" value="S_TKc"/>
    <property type="match status" value="1"/>
</dbReference>
<gene>
    <name evidence="5" type="ORF">AMSG_07118</name>
</gene>
<keyword evidence="5" id="KW-0418">Kinase</keyword>
<evidence type="ECO:0000313" key="6">
    <source>
        <dbReference type="Proteomes" id="UP000054408"/>
    </source>
</evidence>
<dbReference type="PROSITE" id="PS50011">
    <property type="entry name" value="PROTEIN_KINASE_DOM"/>
    <property type="match status" value="1"/>
</dbReference>
<dbReference type="STRING" id="461836.A0A0L0DF21"/>
<sequence>MIKCEIEIELGAQIGRGASADVYEAVCKENGRRVAVKVINLDSVETDIDEFRREIAVMMLADHENIVKYHCSFLNGSKLWLVSNIASYGSCLDILRTAHPQGIFNEEIISYIIYKCLQAIEYFHRNGQIHRDLKAANILLDADGRVLLGDFGVTRTLGSAKSMARTFVGTPCWMAPEVLEQSSTGYDVKADIWSLGVTAMELAHGSPPYARWPTMKVMLMILQNEPPTLSSMQKEKDPTNKSKRKFSASFNNFIASCLKKKPEDRPSAERLLKHKFIKQARKKADDFLITHLLASLPTETLADRFSRIDRSSSTHEEQKQATHRGKFDLTLDEDSDDGVADDSSSDDGRTFTSGRSGSASSNRRSLHADPDSAKAESYESEDFFSSTDDGEPVPEYIPHPPQTADAPAAASPVVDNDPNLIRSRLGRSRRGVGRLVRL</sequence>
<feature type="compositionally biased region" description="Acidic residues" evidence="3">
    <location>
        <begin position="378"/>
        <end position="392"/>
    </location>
</feature>
<dbReference type="InterPro" id="IPR011009">
    <property type="entry name" value="Kinase-like_dom_sf"/>
</dbReference>
<accession>A0A0L0DF21</accession>
<reference evidence="5 6" key="1">
    <citation type="submission" date="2010-05" db="EMBL/GenBank/DDBJ databases">
        <title>The Genome Sequence of Thecamonas trahens ATCC 50062.</title>
        <authorList>
            <consortium name="The Broad Institute Genome Sequencing Platform"/>
            <person name="Russ C."/>
            <person name="Cuomo C."/>
            <person name="Shea T."/>
            <person name="Young S.K."/>
            <person name="Zeng Q."/>
            <person name="Koehrsen M."/>
            <person name="Haas B."/>
            <person name="Borodovsky M."/>
            <person name="Guigo R."/>
            <person name="Alvarado L."/>
            <person name="Berlin A."/>
            <person name="Bochicchio J."/>
            <person name="Borenstein D."/>
            <person name="Chapman S."/>
            <person name="Chen Z."/>
            <person name="Freedman E."/>
            <person name="Gellesch M."/>
            <person name="Goldberg J."/>
            <person name="Griggs A."/>
            <person name="Gujja S."/>
            <person name="Heilman E."/>
            <person name="Heiman D."/>
            <person name="Hepburn T."/>
            <person name="Howarth C."/>
            <person name="Jen D."/>
            <person name="Larson L."/>
            <person name="Mehta T."/>
            <person name="Park D."/>
            <person name="Pearson M."/>
            <person name="Roberts A."/>
            <person name="Saif S."/>
            <person name="Shenoy N."/>
            <person name="Sisk P."/>
            <person name="Stolte C."/>
            <person name="Sykes S."/>
            <person name="Thomson T."/>
            <person name="Walk T."/>
            <person name="White J."/>
            <person name="Yandava C."/>
            <person name="Burger G."/>
            <person name="Gray M.W."/>
            <person name="Holland P.W.H."/>
            <person name="King N."/>
            <person name="Lang F.B.F."/>
            <person name="Roger A.J."/>
            <person name="Ruiz-Trillo I."/>
            <person name="Lander E."/>
            <person name="Nusbaum C."/>
        </authorList>
    </citation>
    <scope>NUCLEOTIDE SEQUENCE [LARGE SCALE GENOMIC DNA]</scope>
    <source>
        <strain evidence="5 6">ATCC 50062</strain>
    </source>
</reference>
<feature type="compositionally biased region" description="Basic and acidic residues" evidence="3">
    <location>
        <begin position="366"/>
        <end position="377"/>
    </location>
</feature>
<dbReference type="RefSeq" id="XP_013756591.1">
    <property type="nucleotide sequence ID" value="XM_013901137.1"/>
</dbReference>
<keyword evidence="2" id="KW-0547">Nucleotide-binding</keyword>
<dbReference type="AlphaFoldDB" id="A0A0L0DF21"/>
<feature type="compositionally biased region" description="Acidic residues" evidence="3">
    <location>
        <begin position="330"/>
        <end position="345"/>
    </location>
</feature>
<feature type="domain" description="Protein kinase" evidence="4">
    <location>
        <begin position="8"/>
        <end position="277"/>
    </location>
</feature>
<keyword evidence="5" id="KW-0808">Transferase</keyword>
<feature type="compositionally biased region" description="Basic residues" evidence="3">
    <location>
        <begin position="424"/>
        <end position="438"/>
    </location>
</feature>
<dbReference type="InterPro" id="IPR000719">
    <property type="entry name" value="Prot_kinase_dom"/>
</dbReference>
<dbReference type="Pfam" id="PF00069">
    <property type="entry name" value="Pkinase"/>
    <property type="match status" value="1"/>
</dbReference>
<dbReference type="OMA" id="VERIECI"/>
<dbReference type="Gene3D" id="3.30.200.20">
    <property type="entry name" value="Phosphorylase Kinase, domain 1"/>
    <property type="match status" value="1"/>
</dbReference>
<evidence type="ECO:0000256" key="2">
    <source>
        <dbReference type="PROSITE-ProRule" id="PRU10141"/>
    </source>
</evidence>
<evidence type="ECO:0000256" key="3">
    <source>
        <dbReference type="SAM" id="MobiDB-lite"/>
    </source>
</evidence>
<dbReference type="InterPro" id="IPR017441">
    <property type="entry name" value="Protein_kinase_ATP_BS"/>
</dbReference>
<dbReference type="InterPro" id="IPR047173">
    <property type="entry name" value="STRAD_A/B-like"/>
</dbReference>
<protein>
    <submittedName>
        <fullName evidence="5">STE/STE20/FRAY protein kinase</fullName>
    </submittedName>
</protein>
<feature type="compositionally biased region" description="Basic and acidic residues" evidence="3">
    <location>
        <begin position="309"/>
        <end position="329"/>
    </location>
</feature>
<feature type="compositionally biased region" description="Low complexity" evidence="3">
    <location>
        <begin position="350"/>
        <end position="363"/>
    </location>
</feature>
<dbReference type="GO" id="GO:0004672">
    <property type="term" value="F:protein kinase activity"/>
    <property type="evidence" value="ECO:0007669"/>
    <property type="project" value="InterPro"/>
</dbReference>
<dbReference type="EMBL" id="GL349463">
    <property type="protein sequence ID" value="KNC50884.1"/>
    <property type="molecule type" value="Genomic_DNA"/>
</dbReference>
<dbReference type="Gene3D" id="1.10.510.10">
    <property type="entry name" value="Transferase(Phosphotransferase) domain 1"/>
    <property type="match status" value="1"/>
</dbReference>
<name>A0A0L0DF21_THETB</name>
<dbReference type="SUPFAM" id="SSF56112">
    <property type="entry name" value="Protein kinase-like (PK-like)"/>
    <property type="match status" value="1"/>
</dbReference>
<proteinExistence type="inferred from homology"/>
<dbReference type="GO" id="GO:0005524">
    <property type="term" value="F:ATP binding"/>
    <property type="evidence" value="ECO:0007669"/>
    <property type="project" value="UniProtKB-UniRule"/>
</dbReference>
<dbReference type="Proteomes" id="UP000054408">
    <property type="component" value="Unassembled WGS sequence"/>
</dbReference>
<dbReference type="PANTHER" id="PTHR48014:SF21">
    <property type="entry name" value="SERINE_THREONINE-PROTEIN KINASE FRAY2"/>
    <property type="match status" value="1"/>
</dbReference>
<feature type="binding site" evidence="2">
    <location>
        <position position="37"/>
    </location>
    <ligand>
        <name>ATP</name>
        <dbReference type="ChEBI" id="CHEBI:30616"/>
    </ligand>
</feature>
<comment type="similarity">
    <text evidence="1">Belongs to the protein kinase superfamily. STE Ser/Thr protein kinase family. STE20 subfamily.</text>
</comment>
<dbReference type="eggNOG" id="KOG0582">
    <property type="taxonomic scope" value="Eukaryota"/>
</dbReference>
<evidence type="ECO:0000259" key="4">
    <source>
        <dbReference type="PROSITE" id="PS50011"/>
    </source>
</evidence>
<keyword evidence="6" id="KW-1185">Reference proteome</keyword>
<feature type="region of interest" description="Disordered" evidence="3">
    <location>
        <begin position="309"/>
        <end position="438"/>
    </location>
</feature>
<evidence type="ECO:0000256" key="1">
    <source>
        <dbReference type="ARBA" id="ARBA00008874"/>
    </source>
</evidence>
<dbReference type="PROSITE" id="PS00107">
    <property type="entry name" value="PROTEIN_KINASE_ATP"/>
    <property type="match status" value="1"/>
</dbReference>
<keyword evidence="2" id="KW-0067">ATP-binding</keyword>
<evidence type="ECO:0000313" key="5">
    <source>
        <dbReference type="EMBL" id="KNC50884.1"/>
    </source>
</evidence>
<dbReference type="PANTHER" id="PTHR48014">
    <property type="entry name" value="SERINE/THREONINE-PROTEIN KINASE FRAY2"/>
    <property type="match status" value="1"/>
</dbReference>
<feature type="compositionally biased region" description="Low complexity" evidence="3">
    <location>
        <begin position="402"/>
        <end position="412"/>
    </location>
</feature>